<organism evidence="3 4">
    <name type="scientific">Acrocarpospora pleiomorpha</name>
    <dbReference type="NCBI Taxonomy" id="90975"/>
    <lineage>
        <taxon>Bacteria</taxon>
        <taxon>Bacillati</taxon>
        <taxon>Actinomycetota</taxon>
        <taxon>Actinomycetes</taxon>
        <taxon>Streptosporangiales</taxon>
        <taxon>Streptosporangiaceae</taxon>
        <taxon>Acrocarpospora</taxon>
    </lineage>
</organism>
<evidence type="ECO:0000259" key="1">
    <source>
        <dbReference type="Pfam" id="PF01548"/>
    </source>
</evidence>
<dbReference type="GO" id="GO:0004803">
    <property type="term" value="F:transposase activity"/>
    <property type="evidence" value="ECO:0007669"/>
    <property type="project" value="InterPro"/>
</dbReference>
<evidence type="ECO:0000259" key="2">
    <source>
        <dbReference type="Pfam" id="PF02371"/>
    </source>
</evidence>
<proteinExistence type="predicted"/>
<dbReference type="NCBIfam" id="NF033542">
    <property type="entry name" value="transpos_IS110"/>
    <property type="match status" value="1"/>
</dbReference>
<sequence>MRSVTGSAGPIHLGMDTSRDAIVVGILRPGEETPIVDRIFNDEPSIRRLVGRFPDPGVLRVCYEAGFGGYALHRLFSSMGVDCQVIAPALVPKGAGERVKTDRRDAIRLARLHRAGELTAIRVPSAAEEAVRDLVRARADLVEDRKRAKQRIVAMLLRQGRVFREGAPWTAAHERWLSAQRFDEPALAATYAHYRAGLPARVAELAAIEAELWPWAHREPLAGSVARLVAYRGIGELIALTLAAEIVDWRRFPTATAFMGFTGLTPSEYSSGTRIARGHITKAGPVGVRTVLIEAAWKYHYQPAIRGDLRKRQAGASPATLARSLAAQHRLCGKFRRMSGPGGKPGTVTVVAVARELAGFIWAEMTSQD</sequence>
<evidence type="ECO:0000313" key="3">
    <source>
        <dbReference type="EMBL" id="GES20777.1"/>
    </source>
</evidence>
<dbReference type="InterPro" id="IPR003346">
    <property type="entry name" value="Transposase_20"/>
</dbReference>
<accession>A0A5M3XGW0</accession>
<dbReference type="EMBL" id="BLAF01000018">
    <property type="protein sequence ID" value="GES20777.1"/>
    <property type="molecule type" value="Genomic_DNA"/>
</dbReference>
<dbReference type="Pfam" id="PF02371">
    <property type="entry name" value="Transposase_20"/>
    <property type="match status" value="1"/>
</dbReference>
<name>A0A5M3XGW0_9ACTN</name>
<dbReference type="PANTHER" id="PTHR33055">
    <property type="entry name" value="TRANSPOSASE FOR INSERTION SEQUENCE ELEMENT IS1111A"/>
    <property type="match status" value="1"/>
</dbReference>
<dbReference type="RefSeq" id="WP_155345796.1">
    <property type="nucleotide sequence ID" value="NZ_BAAAHM010000002.1"/>
</dbReference>
<protein>
    <submittedName>
        <fullName evidence="3">IS110 family transposase</fullName>
    </submittedName>
</protein>
<feature type="domain" description="Transposase IS110-like N-terminal" evidence="1">
    <location>
        <begin position="13"/>
        <end position="157"/>
    </location>
</feature>
<dbReference type="AlphaFoldDB" id="A0A5M3XGW0"/>
<reference evidence="3 4" key="1">
    <citation type="submission" date="2019-10" db="EMBL/GenBank/DDBJ databases">
        <title>Whole genome shotgun sequence of Acrocarpospora pleiomorpha NBRC 16267.</title>
        <authorList>
            <person name="Ichikawa N."/>
            <person name="Kimura A."/>
            <person name="Kitahashi Y."/>
            <person name="Komaki H."/>
            <person name="Oguchi A."/>
        </authorList>
    </citation>
    <scope>NUCLEOTIDE SEQUENCE [LARGE SCALE GENOMIC DNA]</scope>
    <source>
        <strain evidence="3 4">NBRC 16267</strain>
    </source>
</reference>
<dbReference type="Proteomes" id="UP000377595">
    <property type="component" value="Unassembled WGS sequence"/>
</dbReference>
<gene>
    <name evidence="3" type="ORF">Aple_036730</name>
</gene>
<dbReference type="InterPro" id="IPR047650">
    <property type="entry name" value="Transpos_IS110"/>
</dbReference>
<dbReference type="Pfam" id="PF01548">
    <property type="entry name" value="DEDD_Tnp_IS110"/>
    <property type="match status" value="1"/>
</dbReference>
<dbReference type="InterPro" id="IPR002525">
    <property type="entry name" value="Transp_IS110-like_N"/>
</dbReference>
<keyword evidence="4" id="KW-1185">Reference proteome</keyword>
<feature type="domain" description="Transposase IS116/IS110/IS902 C-terminal" evidence="2">
    <location>
        <begin position="229"/>
        <end position="298"/>
    </location>
</feature>
<dbReference type="GO" id="GO:0006313">
    <property type="term" value="P:DNA transposition"/>
    <property type="evidence" value="ECO:0007669"/>
    <property type="project" value="InterPro"/>
</dbReference>
<dbReference type="OrthoDB" id="9815354at2"/>
<dbReference type="GO" id="GO:0003677">
    <property type="term" value="F:DNA binding"/>
    <property type="evidence" value="ECO:0007669"/>
    <property type="project" value="InterPro"/>
</dbReference>
<evidence type="ECO:0000313" key="4">
    <source>
        <dbReference type="Proteomes" id="UP000377595"/>
    </source>
</evidence>
<dbReference type="PANTHER" id="PTHR33055:SF13">
    <property type="entry name" value="TRANSPOSASE"/>
    <property type="match status" value="1"/>
</dbReference>
<comment type="caution">
    <text evidence="3">The sequence shown here is derived from an EMBL/GenBank/DDBJ whole genome shotgun (WGS) entry which is preliminary data.</text>
</comment>